<proteinExistence type="predicted"/>
<dbReference type="EMBL" id="BK014799">
    <property type="protein sequence ID" value="DAD76373.1"/>
    <property type="molecule type" value="Genomic_DNA"/>
</dbReference>
<protein>
    <submittedName>
        <fullName evidence="1">Uncharacterized protein</fullName>
    </submittedName>
</protein>
<sequence length="93" mass="10111">MEMLTLILTMSTVLWYVIDRLKGVWSDLSFGKYITMLVAAAGSFALSFCFKLDLVYALELVEAITPAGEVLTALVLMSGSSAVSEIVTRIKGE</sequence>
<organism evidence="1">
    <name type="scientific">Siphoviridae sp. ctxjx4</name>
    <dbReference type="NCBI Taxonomy" id="2826522"/>
    <lineage>
        <taxon>Viruses</taxon>
        <taxon>Duplodnaviria</taxon>
        <taxon>Heunggongvirae</taxon>
        <taxon>Uroviricota</taxon>
        <taxon>Caudoviricetes</taxon>
    </lineage>
</organism>
<evidence type="ECO:0000313" key="1">
    <source>
        <dbReference type="EMBL" id="DAD76373.1"/>
    </source>
</evidence>
<name>A0A8S5M242_9CAUD</name>
<accession>A0A8S5M242</accession>
<reference evidence="1" key="1">
    <citation type="journal article" date="2021" name="Proc. Natl. Acad. Sci. U.S.A.">
        <title>A Catalog of Tens of Thousands of Viruses from Human Metagenomes Reveals Hidden Associations with Chronic Diseases.</title>
        <authorList>
            <person name="Tisza M.J."/>
            <person name="Buck C.B."/>
        </authorList>
    </citation>
    <scope>NUCLEOTIDE SEQUENCE</scope>
    <source>
        <strain evidence="1">Ctxjx4</strain>
    </source>
</reference>